<comment type="caution">
    <text evidence="3">The sequence shown here is derived from an EMBL/GenBank/DDBJ whole genome shotgun (WGS) entry which is preliminary data.</text>
</comment>
<organism evidence="3 4">
    <name type="scientific">Parasutterella muris</name>
    <dbReference type="NCBI Taxonomy" id="2565572"/>
    <lineage>
        <taxon>Bacteria</taxon>
        <taxon>Pseudomonadati</taxon>
        <taxon>Pseudomonadota</taxon>
        <taxon>Betaproteobacteria</taxon>
        <taxon>Burkholderiales</taxon>
        <taxon>Sutterellaceae</taxon>
        <taxon>Parasutterella</taxon>
    </lineage>
</organism>
<feature type="compositionally biased region" description="Basic and acidic residues" evidence="1">
    <location>
        <begin position="108"/>
        <end position="137"/>
    </location>
</feature>
<proteinExistence type="predicted"/>
<protein>
    <submittedName>
        <fullName evidence="3">Uncharacterized protein</fullName>
    </submittedName>
</protein>
<keyword evidence="2" id="KW-0732">Signal</keyword>
<dbReference type="OrthoDB" id="8777086at2"/>
<evidence type="ECO:0000256" key="2">
    <source>
        <dbReference type="SAM" id="SignalP"/>
    </source>
</evidence>
<evidence type="ECO:0000256" key="1">
    <source>
        <dbReference type="SAM" id="MobiDB-lite"/>
    </source>
</evidence>
<feature type="chain" id="PRO_5026852538" evidence="2">
    <location>
        <begin position="20"/>
        <end position="254"/>
    </location>
</feature>
<accession>A0A6L6YDW7</accession>
<dbReference type="AlphaFoldDB" id="A0A6L6YDW7"/>
<dbReference type="EMBL" id="WSRP01000003">
    <property type="protein sequence ID" value="MVX55865.1"/>
    <property type="molecule type" value="Genomic_DNA"/>
</dbReference>
<dbReference type="Proteomes" id="UP000472580">
    <property type="component" value="Unassembled WGS sequence"/>
</dbReference>
<sequence length="254" mass="29812">MKIAHLLLLLGSLCLNAHAADYPTNTPFADRYPPDTITNAQRAREVIQAYEHEKNLWDDWYEAEKKACYRNFFVTYCLDSVREERYTHIQEARQVWLVARDFLRKERSDEAVKTRKENEAKQAAKNERIEAEAAERAKAKKKQPVKTTPSSRKPAEARPDRTLSAEEEKANEEAFEQKQIKHQERVAEQEEKAPTPPSETEQERIDERAKRRAEAEKRKIENIRKREAKAAEYERQLKLREEQKAQGLVNQLNP</sequence>
<feature type="signal peptide" evidence="2">
    <location>
        <begin position="1"/>
        <end position="19"/>
    </location>
</feature>
<keyword evidence="4" id="KW-1185">Reference proteome</keyword>
<evidence type="ECO:0000313" key="4">
    <source>
        <dbReference type="Proteomes" id="UP000472580"/>
    </source>
</evidence>
<reference evidence="3 4" key="1">
    <citation type="submission" date="2019-12" db="EMBL/GenBank/DDBJ databases">
        <title>Microbes associate with the intestines of laboratory mice.</title>
        <authorList>
            <person name="Navarre W."/>
            <person name="Wong E."/>
        </authorList>
    </citation>
    <scope>NUCLEOTIDE SEQUENCE [LARGE SCALE GENOMIC DNA]</scope>
    <source>
        <strain evidence="3 4">NM82_D38</strain>
    </source>
</reference>
<feature type="compositionally biased region" description="Basic and acidic residues" evidence="1">
    <location>
        <begin position="153"/>
        <end position="193"/>
    </location>
</feature>
<name>A0A6L6YDW7_9BURK</name>
<feature type="region of interest" description="Disordered" evidence="1">
    <location>
        <begin position="108"/>
        <end position="227"/>
    </location>
</feature>
<gene>
    <name evidence="3" type="ORF">E5987_01415</name>
</gene>
<evidence type="ECO:0000313" key="3">
    <source>
        <dbReference type="EMBL" id="MVX55865.1"/>
    </source>
</evidence>
<dbReference type="RefSeq" id="WP_160334300.1">
    <property type="nucleotide sequence ID" value="NZ_WSRP01000003.1"/>
</dbReference>
<feature type="compositionally biased region" description="Basic and acidic residues" evidence="1">
    <location>
        <begin position="201"/>
        <end position="227"/>
    </location>
</feature>